<dbReference type="PATRIC" id="fig|742733.3.peg.5914"/>
<evidence type="ECO:0000313" key="5">
    <source>
        <dbReference type="EMBL" id="EHE95422.1"/>
    </source>
</evidence>
<evidence type="ECO:0000256" key="3">
    <source>
        <dbReference type="ARBA" id="ARBA00023163"/>
    </source>
</evidence>
<protein>
    <recommendedName>
        <fullName evidence="4">HTH araC/xylS-type domain-containing protein</fullName>
    </recommendedName>
</protein>
<comment type="caution">
    <text evidence="5">The sequence shown here is derived from an EMBL/GenBank/DDBJ whole genome shotgun (WGS) entry which is preliminary data.</text>
</comment>
<accession>G5HT47</accession>
<gene>
    <name evidence="5" type="ORF">HMPREF9469_05759</name>
</gene>
<dbReference type="InterPro" id="IPR009057">
    <property type="entry name" value="Homeodomain-like_sf"/>
</dbReference>
<dbReference type="eggNOG" id="COG2207">
    <property type="taxonomic scope" value="Bacteria"/>
</dbReference>
<feature type="domain" description="HTH araC/xylS-type" evidence="4">
    <location>
        <begin position="208"/>
        <end position="306"/>
    </location>
</feature>
<organism evidence="5 6">
    <name type="scientific">[Clostridium] citroniae WAL-17108</name>
    <dbReference type="NCBI Taxonomy" id="742733"/>
    <lineage>
        <taxon>Bacteria</taxon>
        <taxon>Bacillati</taxon>
        <taxon>Bacillota</taxon>
        <taxon>Clostridia</taxon>
        <taxon>Lachnospirales</taxon>
        <taxon>Lachnospiraceae</taxon>
        <taxon>Enterocloster</taxon>
    </lineage>
</organism>
<dbReference type="PANTHER" id="PTHR47893">
    <property type="entry name" value="REGULATORY PROTEIN PCHR"/>
    <property type="match status" value="1"/>
</dbReference>
<proteinExistence type="predicted"/>
<dbReference type="EMBL" id="ADLJ01000053">
    <property type="protein sequence ID" value="EHE95422.1"/>
    <property type="molecule type" value="Genomic_DNA"/>
</dbReference>
<dbReference type="SUPFAM" id="SSF46689">
    <property type="entry name" value="Homeodomain-like"/>
    <property type="match status" value="2"/>
</dbReference>
<evidence type="ECO:0000313" key="6">
    <source>
        <dbReference type="Proteomes" id="UP000003763"/>
    </source>
</evidence>
<dbReference type="GO" id="GO:0043565">
    <property type="term" value="F:sequence-specific DNA binding"/>
    <property type="evidence" value="ECO:0007669"/>
    <property type="project" value="InterPro"/>
</dbReference>
<dbReference type="PROSITE" id="PS00041">
    <property type="entry name" value="HTH_ARAC_FAMILY_1"/>
    <property type="match status" value="1"/>
</dbReference>
<dbReference type="PROSITE" id="PS01124">
    <property type="entry name" value="HTH_ARAC_FAMILY_2"/>
    <property type="match status" value="1"/>
</dbReference>
<dbReference type="HOGENOM" id="CLU_052345_4_3_9"/>
<dbReference type="RefSeq" id="WP_007870859.1">
    <property type="nucleotide sequence ID" value="NZ_JH376433.1"/>
</dbReference>
<dbReference type="Gene3D" id="1.10.10.60">
    <property type="entry name" value="Homeodomain-like"/>
    <property type="match status" value="2"/>
</dbReference>
<keyword evidence="2" id="KW-0238">DNA-binding</keyword>
<evidence type="ECO:0000256" key="1">
    <source>
        <dbReference type="ARBA" id="ARBA00023015"/>
    </source>
</evidence>
<dbReference type="GO" id="GO:0003700">
    <property type="term" value="F:DNA-binding transcription factor activity"/>
    <property type="evidence" value="ECO:0007669"/>
    <property type="project" value="InterPro"/>
</dbReference>
<dbReference type="InterPro" id="IPR053142">
    <property type="entry name" value="PchR_regulatory_protein"/>
</dbReference>
<dbReference type="SMART" id="SM00342">
    <property type="entry name" value="HTH_ARAC"/>
    <property type="match status" value="1"/>
</dbReference>
<dbReference type="PRINTS" id="PR00032">
    <property type="entry name" value="HTHARAC"/>
</dbReference>
<keyword evidence="1" id="KW-0805">Transcription regulation</keyword>
<dbReference type="InterPro" id="IPR020449">
    <property type="entry name" value="Tscrpt_reg_AraC-type_HTH"/>
</dbReference>
<evidence type="ECO:0000256" key="2">
    <source>
        <dbReference type="ARBA" id="ARBA00023125"/>
    </source>
</evidence>
<reference evidence="5 6" key="1">
    <citation type="submission" date="2011-08" db="EMBL/GenBank/DDBJ databases">
        <title>The Genome Sequence of Clostridium citroniae WAL-17108.</title>
        <authorList>
            <consortium name="The Broad Institute Genome Sequencing Platform"/>
            <person name="Earl A."/>
            <person name="Ward D."/>
            <person name="Feldgarden M."/>
            <person name="Gevers D."/>
            <person name="Finegold S.M."/>
            <person name="Summanen P.H."/>
            <person name="Molitoris D.R."/>
            <person name="Vaisanen M.L."/>
            <person name="Daigneault M."/>
            <person name="Allen-Vercoe E."/>
            <person name="Young S.K."/>
            <person name="Zeng Q."/>
            <person name="Gargeya S."/>
            <person name="Fitzgerald M."/>
            <person name="Haas B."/>
            <person name="Abouelleil A."/>
            <person name="Alvarado L."/>
            <person name="Arachchi H.M."/>
            <person name="Berlin A."/>
            <person name="Brown A."/>
            <person name="Chapman S.B."/>
            <person name="Chen Z."/>
            <person name="Dunbar C."/>
            <person name="Freedman E."/>
            <person name="Gearin G."/>
            <person name="Gellesch M."/>
            <person name="Goldberg J."/>
            <person name="Griggs A."/>
            <person name="Gujja S."/>
            <person name="Heiman D."/>
            <person name="Howarth C."/>
            <person name="Larson L."/>
            <person name="Lui A."/>
            <person name="MacDonald P.J.P."/>
            <person name="Montmayeur A."/>
            <person name="Murphy C."/>
            <person name="Neiman D."/>
            <person name="Pearson M."/>
            <person name="Priest M."/>
            <person name="Roberts A."/>
            <person name="Saif S."/>
            <person name="Shea T."/>
            <person name="Shenoy N."/>
            <person name="Sisk P."/>
            <person name="Stolte C."/>
            <person name="Sykes S."/>
            <person name="Wortman J."/>
            <person name="Nusbaum C."/>
            <person name="Birren B."/>
        </authorList>
    </citation>
    <scope>NUCLEOTIDE SEQUENCE [LARGE SCALE GENOMIC DNA]</scope>
    <source>
        <strain evidence="5 6">WAL-17108</strain>
    </source>
</reference>
<evidence type="ECO:0000259" key="4">
    <source>
        <dbReference type="PROSITE" id="PS01124"/>
    </source>
</evidence>
<dbReference type="PANTHER" id="PTHR47893:SF1">
    <property type="entry name" value="REGULATORY PROTEIN PCHR"/>
    <property type="match status" value="1"/>
</dbReference>
<sequence>MTQQFCGGMKDQIISLSPDMGAGYFRYISPCKNVEMYVSDVTFRKRTVLKEQTNRESFSISFCISDILEWGKPGTQGSALLERGDCCVYENGRYEVENYYEAGLRYIGIGLNLHPDRFGVVTDHLLEKKAAVSPEMPAHKLPKYKMTKTVEALLHQILCCNYIDRLRFLYLEGKILELVAAFANEVILEQDLLTVQKQMSISDLAALARIRKIIDETYAEPMTIAELAKMSFMSESKLRKCFQQQYGMTIYQYVLECRMEKARELLADGNDQVKEVASLVGYSNISHFSEAFQKKFGRTPSMYMKSFKH</sequence>
<dbReference type="InterPro" id="IPR018062">
    <property type="entry name" value="HTH_AraC-typ_CS"/>
</dbReference>
<dbReference type="Pfam" id="PF12833">
    <property type="entry name" value="HTH_18"/>
    <property type="match status" value="1"/>
</dbReference>
<name>G5HT47_9FIRM</name>
<dbReference type="Proteomes" id="UP000003763">
    <property type="component" value="Unassembled WGS sequence"/>
</dbReference>
<dbReference type="AlphaFoldDB" id="G5HT47"/>
<dbReference type="InterPro" id="IPR018060">
    <property type="entry name" value="HTH_AraC"/>
</dbReference>
<keyword evidence="3" id="KW-0804">Transcription</keyword>